<evidence type="ECO:0000256" key="1">
    <source>
        <dbReference type="SAM" id="MobiDB-lite"/>
    </source>
</evidence>
<feature type="region of interest" description="Disordered" evidence="1">
    <location>
        <begin position="1"/>
        <end position="128"/>
    </location>
</feature>
<evidence type="ECO:0000313" key="3">
    <source>
        <dbReference type="Proteomes" id="UP000054538"/>
    </source>
</evidence>
<accession>A0A0D0EAG8</accession>
<feature type="compositionally biased region" description="Basic and acidic residues" evidence="1">
    <location>
        <begin position="88"/>
        <end position="104"/>
    </location>
</feature>
<dbReference type="InParanoid" id="A0A0D0EAG8"/>
<dbReference type="AlphaFoldDB" id="A0A0D0EAG8"/>
<dbReference type="OrthoDB" id="3249758at2759"/>
<name>A0A0D0EAG8_9AGAM</name>
<dbReference type="HOGENOM" id="CLU_1778076_0_0_1"/>
<reference evidence="2 3" key="1">
    <citation type="submission" date="2014-04" db="EMBL/GenBank/DDBJ databases">
        <authorList>
            <consortium name="DOE Joint Genome Institute"/>
            <person name="Kuo A."/>
            <person name="Kohler A."/>
            <person name="Jargeat P."/>
            <person name="Nagy L.G."/>
            <person name="Floudas D."/>
            <person name="Copeland A."/>
            <person name="Barry K.W."/>
            <person name="Cichocki N."/>
            <person name="Veneault-Fourrey C."/>
            <person name="LaButti K."/>
            <person name="Lindquist E.A."/>
            <person name="Lipzen A."/>
            <person name="Lundell T."/>
            <person name="Morin E."/>
            <person name="Murat C."/>
            <person name="Sun H."/>
            <person name="Tunlid A."/>
            <person name="Henrissat B."/>
            <person name="Grigoriev I.V."/>
            <person name="Hibbett D.S."/>
            <person name="Martin F."/>
            <person name="Nordberg H.P."/>
            <person name="Cantor M.N."/>
            <person name="Hua S.X."/>
        </authorList>
    </citation>
    <scope>NUCLEOTIDE SEQUENCE [LARGE SCALE GENOMIC DNA]</scope>
    <source>
        <strain evidence="2 3">Ve08.2h10</strain>
    </source>
</reference>
<sequence>MTSISYGQSSPTGVSLPHDFRRPPTSFSSYDHPSRRRSPSPGPSTRRHPYDSYKPRGVAAYRDDHLNNYRPNPYRPEQYYTRSPSPPRYDRSRPQEPRQWDHGSRWQSSSYHDRRSTPSPPQWETKRRDIMAERMILGHPRIPVMV</sequence>
<organism evidence="2 3">
    <name type="scientific">Paxillus rubicundulus Ve08.2h10</name>
    <dbReference type="NCBI Taxonomy" id="930991"/>
    <lineage>
        <taxon>Eukaryota</taxon>
        <taxon>Fungi</taxon>
        <taxon>Dikarya</taxon>
        <taxon>Basidiomycota</taxon>
        <taxon>Agaricomycotina</taxon>
        <taxon>Agaricomycetes</taxon>
        <taxon>Agaricomycetidae</taxon>
        <taxon>Boletales</taxon>
        <taxon>Paxilineae</taxon>
        <taxon>Paxillaceae</taxon>
        <taxon>Paxillus</taxon>
    </lineage>
</organism>
<dbReference type="EMBL" id="KN824836">
    <property type="protein sequence ID" value="KIL00320.1"/>
    <property type="molecule type" value="Genomic_DNA"/>
</dbReference>
<evidence type="ECO:0000313" key="2">
    <source>
        <dbReference type="EMBL" id="KIL00320.1"/>
    </source>
</evidence>
<keyword evidence="3" id="KW-1185">Reference proteome</keyword>
<dbReference type="Proteomes" id="UP000054538">
    <property type="component" value="Unassembled WGS sequence"/>
</dbReference>
<gene>
    <name evidence="2" type="ORF">PAXRUDRAFT_270372</name>
</gene>
<feature type="compositionally biased region" description="Polar residues" evidence="1">
    <location>
        <begin position="1"/>
        <end position="13"/>
    </location>
</feature>
<protein>
    <submittedName>
        <fullName evidence="2">Uncharacterized protein</fullName>
    </submittedName>
</protein>
<reference evidence="3" key="2">
    <citation type="submission" date="2015-01" db="EMBL/GenBank/DDBJ databases">
        <title>Evolutionary Origins and Diversification of the Mycorrhizal Mutualists.</title>
        <authorList>
            <consortium name="DOE Joint Genome Institute"/>
            <consortium name="Mycorrhizal Genomics Consortium"/>
            <person name="Kohler A."/>
            <person name="Kuo A."/>
            <person name="Nagy L.G."/>
            <person name="Floudas D."/>
            <person name="Copeland A."/>
            <person name="Barry K.W."/>
            <person name="Cichocki N."/>
            <person name="Veneault-Fourrey C."/>
            <person name="LaButti K."/>
            <person name="Lindquist E.A."/>
            <person name="Lipzen A."/>
            <person name="Lundell T."/>
            <person name="Morin E."/>
            <person name="Murat C."/>
            <person name="Riley R."/>
            <person name="Ohm R."/>
            <person name="Sun H."/>
            <person name="Tunlid A."/>
            <person name="Henrissat B."/>
            <person name="Grigoriev I.V."/>
            <person name="Hibbett D.S."/>
            <person name="Martin F."/>
        </authorList>
    </citation>
    <scope>NUCLEOTIDE SEQUENCE [LARGE SCALE GENOMIC DNA]</scope>
    <source>
        <strain evidence="3">Ve08.2h10</strain>
    </source>
</reference>
<proteinExistence type="predicted"/>